<reference evidence="2" key="1">
    <citation type="journal article" date="2020" name="mSystems">
        <title>Genome- and Community-Level Interaction Insights into Carbon Utilization and Element Cycling Functions of Hydrothermarchaeota in Hydrothermal Sediment.</title>
        <authorList>
            <person name="Zhou Z."/>
            <person name="Liu Y."/>
            <person name="Xu W."/>
            <person name="Pan J."/>
            <person name="Luo Z.H."/>
            <person name="Li M."/>
        </authorList>
    </citation>
    <scope>NUCLEOTIDE SEQUENCE [LARGE SCALE GENOMIC DNA]</scope>
    <source>
        <strain evidence="2">SpSt-1224</strain>
    </source>
</reference>
<evidence type="ECO:0000259" key="1">
    <source>
        <dbReference type="Pfam" id="PF18765"/>
    </source>
</evidence>
<protein>
    <submittedName>
        <fullName evidence="2">Nucleotidyltransferase domain-containing protein</fullName>
    </submittedName>
</protein>
<dbReference type="InterPro" id="IPR041633">
    <property type="entry name" value="Polbeta"/>
</dbReference>
<dbReference type="Proteomes" id="UP000885986">
    <property type="component" value="Unassembled WGS sequence"/>
</dbReference>
<dbReference type="AlphaFoldDB" id="A0A7C2TGC0"/>
<gene>
    <name evidence="2" type="ORF">ENN98_04280</name>
</gene>
<evidence type="ECO:0000313" key="2">
    <source>
        <dbReference type="EMBL" id="HET97900.1"/>
    </source>
</evidence>
<proteinExistence type="predicted"/>
<organism evidence="2">
    <name type="scientific">Desulfurivibrio alkaliphilus</name>
    <dbReference type="NCBI Taxonomy" id="427923"/>
    <lineage>
        <taxon>Bacteria</taxon>
        <taxon>Pseudomonadati</taxon>
        <taxon>Thermodesulfobacteriota</taxon>
        <taxon>Desulfobulbia</taxon>
        <taxon>Desulfobulbales</taxon>
        <taxon>Desulfobulbaceae</taxon>
        <taxon>Desulfurivibrio</taxon>
    </lineage>
</organism>
<sequence length="107" mass="12544">MAQGTSGRVIDKQIGRYIETLRENRISIWRLYLFGSYAKGRARAESDIDLAVFLDQDEIDGFDEDLQLLRLTRNVDLRIEPHSFSRRDFENPDPFVREIINTGERIL</sequence>
<dbReference type="PANTHER" id="PTHR43449:SF1">
    <property type="entry name" value="POLYMERASE BETA NUCLEOTIDYLTRANSFERASE DOMAIN-CONTAINING PROTEIN"/>
    <property type="match status" value="1"/>
</dbReference>
<dbReference type="CDD" id="cd05403">
    <property type="entry name" value="NT_KNTase_like"/>
    <property type="match status" value="1"/>
</dbReference>
<name>A0A7C2TGC0_9BACT</name>
<dbReference type="EMBL" id="DSDS01000097">
    <property type="protein sequence ID" value="HET97900.1"/>
    <property type="molecule type" value="Genomic_DNA"/>
</dbReference>
<comment type="caution">
    <text evidence="2">The sequence shown here is derived from an EMBL/GenBank/DDBJ whole genome shotgun (WGS) entry which is preliminary data.</text>
</comment>
<dbReference type="SUPFAM" id="SSF81301">
    <property type="entry name" value="Nucleotidyltransferase"/>
    <property type="match status" value="1"/>
</dbReference>
<dbReference type="InterPro" id="IPR043519">
    <property type="entry name" value="NT_sf"/>
</dbReference>
<feature type="domain" description="Polymerase beta nucleotidyltransferase" evidence="1">
    <location>
        <begin position="20"/>
        <end position="106"/>
    </location>
</feature>
<dbReference type="Gene3D" id="3.30.460.10">
    <property type="entry name" value="Beta Polymerase, domain 2"/>
    <property type="match status" value="1"/>
</dbReference>
<accession>A0A7C2TGC0</accession>
<dbReference type="PANTHER" id="PTHR43449">
    <property type="entry name" value="NUCLEOTIDYLTRANSFERASE"/>
    <property type="match status" value="1"/>
</dbReference>
<dbReference type="Pfam" id="PF18765">
    <property type="entry name" value="Polbeta"/>
    <property type="match status" value="1"/>
</dbReference>